<dbReference type="OrthoDB" id="1423337at2759"/>
<gene>
    <name evidence="3" type="ORF">G2W53_028244</name>
</gene>
<dbReference type="InterPro" id="IPR002156">
    <property type="entry name" value="RNaseH_domain"/>
</dbReference>
<name>A0A834T421_9FABA</name>
<keyword evidence="1" id="KW-0863">Zinc-finger</keyword>
<dbReference type="Pfam" id="PF13966">
    <property type="entry name" value="zf-RVT"/>
    <property type="match status" value="1"/>
</dbReference>
<keyword evidence="1" id="KW-0479">Metal-binding</keyword>
<evidence type="ECO:0000313" key="3">
    <source>
        <dbReference type="EMBL" id="KAF7814275.1"/>
    </source>
</evidence>
<dbReference type="GO" id="GO:0003676">
    <property type="term" value="F:nucleic acid binding"/>
    <property type="evidence" value="ECO:0007669"/>
    <property type="project" value="InterPro"/>
</dbReference>
<dbReference type="AlphaFoldDB" id="A0A834T421"/>
<dbReference type="PROSITE" id="PS50158">
    <property type="entry name" value="ZF_CCHC"/>
    <property type="match status" value="1"/>
</dbReference>
<keyword evidence="1" id="KW-0862">Zinc</keyword>
<evidence type="ECO:0000256" key="1">
    <source>
        <dbReference type="PROSITE-ProRule" id="PRU00047"/>
    </source>
</evidence>
<dbReference type="InterPro" id="IPR001878">
    <property type="entry name" value="Znf_CCHC"/>
</dbReference>
<protein>
    <submittedName>
        <fullName evidence="3">Putative ribonuclease H protein</fullName>
    </submittedName>
</protein>
<accession>A0A834T421</accession>
<dbReference type="Pfam" id="PF13456">
    <property type="entry name" value="RVT_3"/>
    <property type="match status" value="1"/>
</dbReference>
<sequence>MKGLVWYNLAKPIRKGVNLGNVKDGIFWVDYRFEKIPKCCYSCGIFGHDEEECVETRLVEEGNKNSNGKDLGPWLKARTGGRKVVWPGTDPAGGSRKELGEKRSVGMVKKVEAEELLEKLSRMTMKEQVKSVEDGRKEEAMLNDVHKGAEMGASINVSVETDTVCLNPCVENQGVGVMEDMEAKRVMQERQNVEKGEVMLLCETMEENVNSLCMPSGGKQWKRLARNMGKGSSSNIMEQKTSVRRVIGDGRTTGIWKDPWVPSDVPMLLTKPNSLITEAEYVSELLVENGTRWNEDKLGVLFDVDTCQRILSIPIDVDLRSDRWIWDFNRNGQYTVKMGYRKAMAEYWDHFNLGLDVDEEALTRFWKHLWKLPIISKYKVFLWRACRGILPTVEALEGRGMEINEPCIMCNNAPEDAFHALIDCPELQLMWVHANFDYSSRFYHANILEWLVVEAGEWRDEQIAYLAVAVFHAWERRNKKKFANELIKVEELWPKVERMMEEFQMATFTDGRNIKEPQTFKWEKPEYPFMKLNVDAAGSKSGGGAMGGLLRDATGGCEGVFMNCVRFPSDAILLEATAIKKGLELAKMRKCTHIQVECDSRIVVDMLHSPCDQVSTLNAICGSTSGRSMSWICGCEAIVDLMYESEKGVNGNLIQRTVMETPASRLVIRFANSRAETKWPIPGEGMKMSSDFFI</sequence>
<dbReference type="GO" id="GO:0008270">
    <property type="term" value="F:zinc ion binding"/>
    <property type="evidence" value="ECO:0007669"/>
    <property type="project" value="UniProtKB-KW"/>
</dbReference>
<comment type="caution">
    <text evidence="3">The sequence shown here is derived from an EMBL/GenBank/DDBJ whole genome shotgun (WGS) entry which is preliminary data.</text>
</comment>
<evidence type="ECO:0000313" key="4">
    <source>
        <dbReference type="Proteomes" id="UP000634136"/>
    </source>
</evidence>
<dbReference type="EMBL" id="JAAIUW010000009">
    <property type="protein sequence ID" value="KAF7814275.1"/>
    <property type="molecule type" value="Genomic_DNA"/>
</dbReference>
<dbReference type="Pfam" id="PF14392">
    <property type="entry name" value="zf-CCHC_4"/>
    <property type="match status" value="1"/>
</dbReference>
<feature type="domain" description="CCHC-type" evidence="2">
    <location>
        <begin position="40"/>
        <end position="53"/>
    </location>
</feature>
<evidence type="ECO:0000259" key="2">
    <source>
        <dbReference type="PROSITE" id="PS50158"/>
    </source>
</evidence>
<dbReference type="InterPro" id="IPR026960">
    <property type="entry name" value="RVT-Znf"/>
</dbReference>
<keyword evidence="4" id="KW-1185">Reference proteome</keyword>
<dbReference type="Proteomes" id="UP000634136">
    <property type="component" value="Unassembled WGS sequence"/>
</dbReference>
<reference evidence="3" key="1">
    <citation type="submission" date="2020-09" db="EMBL/GenBank/DDBJ databases">
        <title>Genome-Enabled Discovery of Anthraquinone Biosynthesis in Senna tora.</title>
        <authorList>
            <person name="Kang S.-H."/>
            <person name="Pandey R.P."/>
            <person name="Lee C.-M."/>
            <person name="Sim J.-S."/>
            <person name="Jeong J.-T."/>
            <person name="Choi B.-S."/>
            <person name="Jung M."/>
            <person name="Ginzburg D."/>
            <person name="Zhao K."/>
            <person name="Won S.Y."/>
            <person name="Oh T.-J."/>
            <person name="Yu Y."/>
            <person name="Kim N.-H."/>
            <person name="Lee O.R."/>
            <person name="Lee T.-H."/>
            <person name="Bashyal P."/>
            <person name="Kim T.-S."/>
            <person name="Lee W.-H."/>
            <person name="Kawkins C."/>
            <person name="Kim C.-K."/>
            <person name="Kim J.S."/>
            <person name="Ahn B.O."/>
            <person name="Rhee S.Y."/>
            <person name="Sohng J.K."/>
        </authorList>
    </citation>
    <scope>NUCLEOTIDE SEQUENCE</scope>
    <source>
        <tissue evidence="3">Leaf</tissue>
    </source>
</reference>
<organism evidence="3 4">
    <name type="scientific">Senna tora</name>
    <dbReference type="NCBI Taxonomy" id="362788"/>
    <lineage>
        <taxon>Eukaryota</taxon>
        <taxon>Viridiplantae</taxon>
        <taxon>Streptophyta</taxon>
        <taxon>Embryophyta</taxon>
        <taxon>Tracheophyta</taxon>
        <taxon>Spermatophyta</taxon>
        <taxon>Magnoliopsida</taxon>
        <taxon>eudicotyledons</taxon>
        <taxon>Gunneridae</taxon>
        <taxon>Pentapetalae</taxon>
        <taxon>rosids</taxon>
        <taxon>fabids</taxon>
        <taxon>Fabales</taxon>
        <taxon>Fabaceae</taxon>
        <taxon>Caesalpinioideae</taxon>
        <taxon>Cassia clade</taxon>
        <taxon>Senna</taxon>
    </lineage>
</organism>
<dbReference type="CDD" id="cd06222">
    <property type="entry name" value="RNase_H_like"/>
    <property type="match status" value="1"/>
</dbReference>
<dbReference type="GO" id="GO:0004523">
    <property type="term" value="F:RNA-DNA hybrid ribonuclease activity"/>
    <property type="evidence" value="ECO:0007669"/>
    <property type="project" value="InterPro"/>
</dbReference>
<dbReference type="InterPro" id="IPR025836">
    <property type="entry name" value="Zn_knuckle_CX2CX4HX4C"/>
</dbReference>
<dbReference type="InterPro" id="IPR052929">
    <property type="entry name" value="RNase_H-like_EbsB-rel"/>
</dbReference>
<proteinExistence type="predicted"/>
<dbReference type="PANTHER" id="PTHR47074">
    <property type="entry name" value="BNAC02G40300D PROTEIN"/>
    <property type="match status" value="1"/>
</dbReference>
<dbReference type="InterPro" id="IPR044730">
    <property type="entry name" value="RNase_H-like_dom_plant"/>
</dbReference>
<dbReference type="PANTHER" id="PTHR47074:SF73">
    <property type="entry name" value="OS04G0448401 PROTEIN"/>
    <property type="match status" value="1"/>
</dbReference>